<feature type="domain" description="Metallo-beta-lactamase" evidence="1">
    <location>
        <begin position="36"/>
        <end position="106"/>
    </location>
</feature>
<dbReference type="EMBL" id="MGFR01000004">
    <property type="protein sequence ID" value="OGM09507.1"/>
    <property type="molecule type" value="Genomic_DNA"/>
</dbReference>
<dbReference type="AlphaFoldDB" id="A0A1F7X3D2"/>
<dbReference type="PANTHER" id="PTHR30619">
    <property type="entry name" value="DNA INTERNALIZATION/COMPETENCE PROTEIN COMEC/REC2"/>
    <property type="match status" value="1"/>
</dbReference>
<dbReference type="Gene3D" id="3.60.15.10">
    <property type="entry name" value="Ribonuclease Z/Hydroxyacylglutathione hydrolase-like"/>
    <property type="match status" value="1"/>
</dbReference>
<dbReference type="CDD" id="cd07731">
    <property type="entry name" value="ComA-like_MBL-fold"/>
    <property type="match status" value="1"/>
</dbReference>
<dbReference type="Proteomes" id="UP000176778">
    <property type="component" value="Unassembled WGS sequence"/>
</dbReference>
<dbReference type="SUPFAM" id="SSF56281">
    <property type="entry name" value="Metallo-hydrolase/oxidoreductase"/>
    <property type="match status" value="1"/>
</dbReference>
<dbReference type="InterPro" id="IPR001279">
    <property type="entry name" value="Metallo-B-lactamas"/>
</dbReference>
<proteinExistence type="predicted"/>
<accession>A0A1F7X3D2</accession>
<evidence type="ECO:0000313" key="3">
    <source>
        <dbReference type="Proteomes" id="UP000176778"/>
    </source>
</evidence>
<dbReference type="PANTHER" id="PTHR30619:SF1">
    <property type="entry name" value="RECOMBINATION PROTEIN 2"/>
    <property type="match status" value="1"/>
</dbReference>
<protein>
    <recommendedName>
        <fullName evidence="1">Metallo-beta-lactamase domain-containing protein</fullName>
    </recommendedName>
</protein>
<organism evidence="2 3">
    <name type="scientific">Candidatus Woesebacteria bacterium RBG_13_46_13</name>
    <dbReference type="NCBI Taxonomy" id="1802479"/>
    <lineage>
        <taxon>Bacteria</taxon>
        <taxon>Candidatus Woeseibacteriota</taxon>
    </lineage>
</organism>
<reference evidence="2 3" key="1">
    <citation type="journal article" date="2016" name="Nat. Commun.">
        <title>Thousands of microbial genomes shed light on interconnected biogeochemical processes in an aquifer system.</title>
        <authorList>
            <person name="Anantharaman K."/>
            <person name="Brown C.T."/>
            <person name="Hug L.A."/>
            <person name="Sharon I."/>
            <person name="Castelle C.J."/>
            <person name="Probst A.J."/>
            <person name="Thomas B.C."/>
            <person name="Singh A."/>
            <person name="Wilkins M.J."/>
            <person name="Karaoz U."/>
            <person name="Brodie E.L."/>
            <person name="Williams K.H."/>
            <person name="Hubbard S.S."/>
            <person name="Banfield J.F."/>
        </authorList>
    </citation>
    <scope>NUCLEOTIDE SEQUENCE [LARGE SCALE GENOMIC DNA]</scope>
</reference>
<evidence type="ECO:0000313" key="2">
    <source>
        <dbReference type="EMBL" id="OGM09507.1"/>
    </source>
</evidence>
<sequence length="292" mass="31880">MKSYKYIFLLAFMILGLIGLGNFYSPDTNLHLIACDVGQGDAILAIYKNTQVLIDGGPGEEILDCIGKHVPFWDREIELVVLTHPQVDHYGGLIEVFKRYKVDTFLANGLDSSASSYQVLKNAVGGNGSRVLSPIEGMALRVGMIYLDILAPNQSLLEAEAPNSPTNILGAFTSKRDPNDFSVVAILRLGQFDALLTGDISPQEIPEILAGGRMRDVEYIKVPHHGSKNGLTLDLLEASTPEMAVISVGKNNYGQPSEEIIRMLKDKGIKVSRTDELGDIEVVNDGSSFWTE</sequence>
<dbReference type="InterPro" id="IPR036866">
    <property type="entry name" value="RibonucZ/Hydroxyglut_hydro"/>
</dbReference>
<gene>
    <name evidence="2" type="ORF">A2Y68_01145</name>
</gene>
<evidence type="ECO:0000259" key="1">
    <source>
        <dbReference type="Pfam" id="PF00753"/>
    </source>
</evidence>
<comment type="caution">
    <text evidence="2">The sequence shown here is derived from an EMBL/GenBank/DDBJ whole genome shotgun (WGS) entry which is preliminary data.</text>
</comment>
<dbReference type="Pfam" id="PF00753">
    <property type="entry name" value="Lactamase_B"/>
    <property type="match status" value="1"/>
</dbReference>
<dbReference type="STRING" id="1802479.A2Y68_01145"/>
<name>A0A1F7X3D2_9BACT</name>
<dbReference type="InterPro" id="IPR052159">
    <property type="entry name" value="Competence_DNA_uptake"/>
</dbReference>
<dbReference type="InterPro" id="IPR035681">
    <property type="entry name" value="ComA-like_MBL"/>
</dbReference>